<evidence type="ECO:0000313" key="4">
    <source>
        <dbReference type="EMBL" id="MEE6041272.1"/>
    </source>
</evidence>
<proteinExistence type="predicted"/>
<dbReference type="InterPro" id="IPR027417">
    <property type="entry name" value="P-loop_NTPase"/>
</dbReference>
<dbReference type="EMBL" id="JAMDKF010000008">
    <property type="protein sequence ID" value="MEE6041272.1"/>
    <property type="molecule type" value="Genomic_DNA"/>
</dbReference>
<protein>
    <recommendedName>
        <fullName evidence="3">Rad50/SbcC-type AAA domain-containing protein</fullName>
    </recommendedName>
</protein>
<organism evidence="4 5">
    <name type="scientific">Avibacterium paragallinarum</name>
    <name type="common">Haemophilus gallinarum</name>
    <dbReference type="NCBI Taxonomy" id="728"/>
    <lineage>
        <taxon>Bacteria</taxon>
        <taxon>Pseudomonadati</taxon>
        <taxon>Pseudomonadota</taxon>
        <taxon>Gammaproteobacteria</taxon>
        <taxon>Pasteurellales</taxon>
        <taxon>Pasteurellaceae</taxon>
        <taxon>Avibacterium</taxon>
    </lineage>
</organism>
<dbReference type="Proteomes" id="UP001347884">
    <property type="component" value="Unassembled WGS sequence"/>
</dbReference>
<keyword evidence="2" id="KW-0812">Transmembrane</keyword>
<dbReference type="PANTHER" id="PTHR23159:SF60">
    <property type="entry name" value="SPINDLE ASSEMBLY ABNORMAL PROTEIN 4"/>
    <property type="match status" value="1"/>
</dbReference>
<reference evidence="4 5" key="1">
    <citation type="journal article" date="2022" name="Front. Microbiol.">
        <title>Commensal bacteria contribute to the growth of multidrug-resistant Avibacterium paragallinarum in chickens.</title>
        <authorList>
            <person name="Zhu J."/>
            <person name="Chen Y."/>
            <person name="Wu Y."/>
            <person name="Wang Y."/>
            <person name="Zhu K."/>
        </authorList>
    </citation>
    <scope>NUCLEOTIDE SEQUENCE [LARGE SCALE GENOMIC DNA]</scope>
    <source>
        <strain evidence="4 5">AV25</strain>
    </source>
</reference>
<keyword evidence="5" id="KW-1185">Reference proteome</keyword>
<dbReference type="Pfam" id="PF13476">
    <property type="entry name" value="AAA_23"/>
    <property type="match status" value="1"/>
</dbReference>
<name>A0ABU7QH84_AVIPA</name>
<accession>A0ABU7QH84</accession>
<evidence type="ECO:0000259" key="3">
    <source>
        <dbReference type="Pfam" id="PF13476"/>
    </source>
</evidence>
<keyword evidence="1" id="KW-0175">Coiled coil</keyword>
<sequence>MQSLHKILYKIFYVGELNNIVRKLCKNIWVIKDNMNNKIAEIYKNIQFNINDLIENINKSQAIKLNEEDSLSALIKQLNCIGRKTKEELESLEKHSNWDRFTIAFYGETGAGKSTLIEALRLFFRESSKLEEQAKFKQIQQEKGLTQEAFNEIEAGIKKLDDELKHIEEKVKSSEQESETKRKNLDEEVLNFDKEIDNLNNEITIFTKEICSIKEKQNFWQKFISLFKVLPEQQQLDQKKIELQAYIKAKEEKELARKQEQLVFERNILELKNEEENLLNKKAELEQKKKKLSDEADQQLKGYADGKIIGDGRSDFTREVAEFNFEIEGKPFTLLDVPGIEGDENKVGEPIRNAIKKAHAIFYTICNPKIEDNTLAKIKKHLSAQTEVWSIYNTRTTSPRAIKKIPTLLSVPEGINDVKNNLTSEFGERYAGNLNISAKPAYLALTESIIPRSEEEKNKNKFLEECSQSEILQKSNFFDFEDKLKNDILKNYKNKIFKASLNKASQVLKETINSTDQILYNYQESDKKIKDVFKNASAQIKNTETRLINELKRNKRKEIEMFEKNIRNYMEDIIEDDVSNDKFKMELEYIKDEELEKLSKRFKVSSENSLKKFDQEINSVITNLARYISTILTRQQKELSNIFAMNNLTLPEINIDNGINKTGLATALTAIAIAIATAPTTGGLSLLVAGVAITGAVIGAIKSVYGYFSADYRKSQQYNKLSEVLAKLEEEIEKNIDESIDNIKRKTVSKTVNPIYSTLKNTYEDYAKNIPLIKKVKANLTIIYDDIEKQSNNI</sequence>
<feature type="coiled-coil region" evidence="1">
    <location>
        <begin position="236"/>
        <end position="302"/>
    </location>
</feature>
<evidence type="ECO:0000313" key="5">
    <source>
        <dbReference type="Proteomes" id="UP001347884"/>
    </source>
</evidence>
<feature type="domain" description="Rad50/SbcC-type AAA" evidence="3">
    <location>
        <begin position="104"/>
        <end position="292"/>
    </location>
</feature>
<dbReference type="PANTHER" id="PTHR23159">
    <property type="entry name" value="CENTROSOMAL PROTEIN 2"/>
    <property type="match status" value="1"/>
</dbReference>
<feature type="coiled-coil region" evidence="1">
    <location>
        <begin position="150"/>
        <end position="202"/>
    </location>
</feature>
<dbReference type="Gene3D" id="3.40.50.300">
    <property type="entry name" value="P-loop containing nucleotide triphosphate hydrolases"/>
    <property type="match status" value="1"/>
</dbReference>
<dbReference type="RefSeq" id="WP_133247358.1">
    <property type="nucleotide sequence ID" value="NZ_CP087589.1"/>
</dbReference>
<keyword evidence="2" id="KW-0472">Membrane</keyword>
<dbReference type="SUPFAM" id="SSF52540">
    <property type="entry name" value="P-loop containing nucleoside triphosphate hydrolases"/>
    <property type="match status" value="2"/>
</dbReference>
<evidence type="ECO:0000256" key="2">
    <source>
        <dbReference type="SAM" id="Phobius"/>
    </source>
</evidence>
<dbReference type="InterPro" id="IPR038729">
    <property type="entry name" value="Rad50/SbcC_AAA"/>
</dbReference>
<keyword evidence="2" id="KW-1133">Transmembrane helix</keyword>
<gene>
    <name evidence="4" type="ORF">M5S13_05150</name>
</gene>
<comment type="caution">
    <text evidence="4">The sequence shown here is derived from an EMBL/GenBank/DDBJ whole genome shotgun (WGS) entry which is preliminary data.</text>
</comment>
<feature type="transmembrane region" description="Helical" evidence="2">
    <location>
        <begin position="684"/>
        <end position="708"/>
    </location>
</feature>
<evidence type="ECO:0000256" key="1">
    <source>
        <dbReference type="SAM" id="Coils"/>
    </source>
</evidence>